<feature type="region of interest" description="Disordered" evidence="1">
    <location>
        <begin position="273"/>
        <end position="300"/>
    </location>
</feature>
<dbReference type="KEGG" id="more:E1B28_008722"/>
<dbReference type="EMBL" id="CM032185">
    <property type="protein sequence ID" value="KAG7092363.1"/>
    <property type="molecule type" value="Genomic_DNA"/>
</dbReference>
<keyword evidence="2" id="KW-1133">Transmembrane helix</keyword>
<sequence>MEYSAVFIKARAIAFSLVAFISFTWTVLLCVVLTLQWDVMDKPEKSFVAVMIVLNVLTMFLLLILLVLRFRPWLDGARCLFVLAAHITTAAWFLSWSPKFRCETGNLDKEGTCGLLIVYMVLASWVIPTLVLLYLGGLVLMIRRRSNLPKANQIVSDDQDLEKRSSGSSTQRHDSFLPAGSQHSNHDQSLDPFRRLTILPPTMAQGGMTRDRMSDGSRSQSFSSTTRQSYNTRSSVPLRMSQPMMDGLPKVNEQFNVTSTGSWTHQSRLTLPLPFPPERTSQGPLPAQSTTLAKSAPKLY</sequence>
<accession>A0A9P7RZI4</accession>
<feature type="transmembrane region" description="Helical" evidence="2">
    <location>
        <begin position="116"/>
        <end position="142"/>
    </location>
</feature>
<feature type="compositionally biased region" description="Low complexity" evidence="1">
    <location>
        <begin position="217"/>
        <end position="229"/>
    </location>
</feature>
<feature type="compositionally biased region" description="Polar residues" evidence="1">
    <location>
        <begin position="279"/>
        <end position="293"/>
    </location>
</feature>
<feature type="transmembrane region" description="Helical" evidence="2">
    <location>
        <begin position="47"/>
        <end position="68"/>
    </location>
</feature>
<feature type="transmembrane region" description="Helical" evidence="2">
    <location>
        <begin position="80"/>
        <end position="96"/>
    </location>
</feature>
<reference evidence="3" key="1">
    <citation type="journal article" date="2021" name="Genome Biol. Evol.">
        <title>The assembled and annotated genome of the fairy-ring fungus Marasmius oreades.</title>
        <authorList>
            <person name="Hiltunen M."/>
            <person name="Ament-Velasquez S.L."/>
            <person name="Johannesson H."/>
        </authorList>
    </citation>
    <scope>NUCLEOTIDE SEQUENCE</scope>
    <source>
        <strain evidence="3">03SP1</strain>
    </source>
</reference>
<comment type="caution">
    <text evidence="3">The sequence shown here is derived from an EMBL/GenBank/DDBJ whole genome shotgun (WGS) entry which is preliminary data.</text>
</comment>
<protein>
    <submittedName>
        <fullName evidence="3">Uncharacterized protein</fullName>
    </submittedName>
</protein>
<dbReference type="RefSeq" id="XP_043008833.1">
    <property type="nucleotide sequence ID" value="XM_043153549.1"/>
</dbReference>
<gene>
    <name evidence="3" type="ORF">E1B28_008722</name>
</gene>
<dbReference type="Proteomes" id="UP001049176">
    <property type="component" value="Chromosome 5"/>
</dbReference>
<evidence type="ECO:0000313" key="4">
    <source>
        <dbReference type="Proteomes" id="UP001049176"/>
    </source>
</evidence>
<feature type="transmembrane region" description="Helical" evidence="2">
    <location>
        <begin position="12"/>
        <end position="35"/>
    </location>
</feature>
<dbReference type="AlphaFoldDB" id="A0A9P7RZI4"/>
<evidence type="ECO:0000313" key="3">
    <source>
        <dbReference type="EMBL" id="KAG7092363.1"/>
    </source>
</evidence>
<keyword evidence="2" id="KW-0812">Transmembrane</keyword>
<feature type="region of interest" description="Disordered" evidence="1">
    <location>
        <begin position="156"/>
        <end position="234"/>
    </location>
</feature>
<dbReference type="OrthoDB" id="3065653at2759"/>
<keyword evidence="2" id="KW-0472">Membrane</keyword>
<organism evidence="3 4">
    <name type="scientific">Marasmius oreades</name>
    <name type="common">fairy-ring Marasmius</name>
    <dbReference type="NCBI Taxonomy" id="181124"/>
    <lineage>
        <taxon>Eukaryota</taxon>
        <taxon>Fungi</taxon>
        <taxon>Dikarya</taxon>
        <taxon>Basidiomycota</taxon>
        <taxon>Agaricomycotina</taxon>
        <taxon>Agaricomycetes</taxon>
        <taxon>Agaricomycetidae</taxon>
        <taxon>Agaricales</taxon>
        <taxon>Marasmiineae</taxon>
        <taxon>Marasmiaceae</taxon>
        <taxon>Marasmius</taxon>
    </lineage>
</organism>
<feature type="compositionally biased region" description="Basic and acidic residues" evidence="1">
    <location>
        <begin position="184"/>
        <end position="194"/>
    </location>
</feature>
<proteinExistence type="predicted"/>
<name>A0A9P7RZI4_9AGAR</name>
<evidence type="ECO:0000256" key="2">
    <source>
        <dbReference type="SAM" id="Phobius"/>
    </source>
</evidence>
<evidence type="ECO:0000256" key="1">
    <source>
        <dbReference type="SAM" id="MobiDB-lite"/>
    </source>
</evidence>
<feature type="compositionally biased region" description="Basic and acidic residues" evidence="1">
    <location>
        <begin position="161"/>
        <end position="175"/>
    </location>
</feature>
<dbReference type="GeneID" id="66077798"/>
<keyword evidence="4" id="KW-1185">Reference proteome</keyword>